<name>A0ABQ3NSB9_STRVG</name>
<evidence type="ECO:0000313" key="1">
    <source>
        <dbReference type="EMBL" id="GHI15675.1"/>
    </source>
</evidence>
<sequence>MTLTDDRQFPAALAAAMAVPIDYADGDGIDFEPYEAFLSAEDTTDWFRAWTGNNELDGDAFRVFGQDGTGGYAAFWLVRPGLPTAEQPVVFLGSEGETAVVARDLGDFLWLLADGCGPYEAAAPYGAEWTSRPDDALTAVAERFAPDARRPAGAVIELAAEEFPDFEDTVMDLCR</sequence>
<protein>
    <recommendedName>
        <fullName evidence="3">SMI1/KNR4 family protein</fullName>
    </recommendedName>
</protein>
<dbReference type="RefSeq" id="WP_185893775.1">
    <property type="nucleotide sequence ID" value="NZ_BMRU01000019.1"/>
</dbReference>
<keyword evidence="2" id="KW-1185">Reference proteome</keyword>
<dbReference type="GeneID" id="86958827"/>
<evidence type="ECO:0000313" key="2">
    <source>
        <dbReference type="Proteomes" id="UP000660554"/>
    </source>
</evidence>
<comment type="caution">
    <text evidence="1">The sequence shown here is derived from an EMBL/GenBank/DDBJ whole genome shotgun (WGS) entry which is preliminary data.</text>
</comment>
<evidence type="ECO:0008006" key="3">
    <source>
        <dbReference type="Google" id="ProtNLM"/>
    </source>
</evidence>
<gene>
    <name evidence="1" type="ORF">Scinn_51380</name>
</gene>
<dbReference type="EMBL" id="BNDV01000010">
    <property type="protein sequence ID" value="GHI15675.1"/>
    <property type="molecule type" value="Genomic_DNA"/>
</dbReference>
<organism evidence="1 2">
    <name type="scientific">Streptomyces virginiae</name>
    <name type="common">Streptomyces cinnamonensis</name>
    <dbReference type="NCBI Taxonomy" id="1961"/>
    <lineage>
        <taxon>Bacteria</taxon>
        <taxon>Bacillati</taxon>
        <taxon>Actinomycetota</taxon>
        <taxon>Actinomycetes</taxon>
        <taxon>Kitasatosporales</taxon>
        <taxon>Streptomycetaceae</taxon>
        <taxon>Streptomyces</taxon>
    </lineage>
</organism>
<proteinExistence type="predicted"/>
<accession>A0ABQ3NSB9</accession>
<dbReference type="Proteomes" id="UP000660554">
    <property type="component" value="Unassembled WGS sequence"/>
</dbReference>
<reference evidence="2" key="1">
    <citation type="submission" date="2020-09" db="EMBL/GenBank/DDBJ databases">
        <title>Whole genome shotgun sequence of Streptomyces cinnamonensis NBRC 15873.</title>
        <authorList>
            <person name="Komaki H."/>
            <person name="Tamura T."/>
        </authorList>
    </citation>
    <scope>NUCLEOTIDE SEQUENCE [LARGE SCALE GENOMIC DNA]</scope>
    <source>
        <strain evidence="2">NBRC 15873</strain>
    </source>
</reference>